<evidence type="ECO:0000313" key="2">
    <source>
        <dbReference type="Proteomes" id="UP000681720"/>
    </source>
</evidence>
<dbReference type="Proteomes" id="UP000681720">
    <property type="component" value="Unassembled WGS sequence"/>
</dbReference>
<sequence>MDDLQAVYALNKRIEKLRMRAFKLTHDDSQRAIEFDWVVLQQLADIRTSVDGMVHTRSTSVKRRYSYKKSAASIPILLVIPKFKITTMVIGSKATAFKMTPAWFKLDDEAKVLKNVIYPANITNKRPFNTTARYRAVIGKTNDFSHESLLVSDDQTETLVLALDAFARQFGGDISFTDDDLSFEESAHRTACGVANLSSAHLLATNYVPTAKLSFEIDIAYKELAKSEETMQNFAMSFVQAIVDVLSCENDYIRILSINLSSKSKGQVEVNFGITTPSQEKTEEYVRILQVESFIARFVTTI</sequence>
<name>A0A8S3DEI1_9BILA</name>
<accession>A0A8S3DEI1</accession>
<dbReference type="EMBL" id="CAJOBJ010204040">
    <property type="protein sequence ID" value="CAF4991672.1"/>
    <property type="molecule type" value="Genomic_DNA"/>
</dbReference>
<protein>
    <submittedName>
        <fullName evidence="1">Uncharacterized protein</fullName>
    </submittedName>
</protein>
<reference evidence="1" key="1">
    <citation type="submission" date="2021-02" db="EMBL/GenBank/DDBJ databases">
        <authorList>
            <person name="Nowell W R."/>
        </authorList>
    </citation>
    <scope>NUCLEOTIDE SEQUENCE</scope>
</reference>
<gene>
    <name evidence="1" type="ORF">GIL414_LOCUS56669</name>
</gene>
<comment type="caution">
    <text evidence="1">The sequence shown here is derived from an EMBL/GenBank/DDBJ whole genome shotgun (WGS) entry which is preliminary data.</text>
</comment>
<proteinExistence type="predicted"/>
<dbReference type="AlphaFoldDB" id="A0A8S3DEI1"/>
<evidence type="ECO:0000313" key="1">
    <source>
        <dbReference type="EMBL" id="CAF4991672.1"/>
    </source>
</evidence>
<organism evidence="1 2">
    <name type="scientific">Rotaria magnacalcarata</name>
    <dbReference type="NCBI Taxonomy" id="392030"/>
    <lineage>
        <taxon>Eukaryota</taxon>
        <taxon>Metazoa</taxon>
        <taxon>Spiralia</taxon>
        <taxon>Gnathifera</taxon>
        <taxon>Rotifera</taxon>
        <taxon>Eurotatoria</taxon>
        <taxon>Bdelloidea</taxon>
        <taxon>Philodinida</taxon>
        <taxon>Philodinidae</taxon>
        <taxon>Rotaria</taxon>
    </lineage>
</organism>